<accession>A0AB39HPV9</accession>
<sequence length="93" mass="10854">MHINVDQKAVQWYKDELINTSPFIRFYPRYGGGGHIPGFAIAVIDDPPETVHVSKEIEQITFYVEEKDAWFFEGLNIDVTWDENLEEPKINIQ</sequence>
<dbReference type="SUPFAM" id="SSF89360">
    <property type="entry name" value="HesB-like domain"/>
    <property type="match status" value="1"/>
</dbReference>
<dbReference type="AlphaFoldDB" id="A0AB39HPV9"/>
<evidence type="ECO:0000313" key="1">
    <source>
        <dbReference type="EMBL" id="XDK34239.1"/>
    </source>
</evidence>
<name>A0AB39HPV9_9BACI</name>
<proteinExistence type="predicted"/>
<protein>
    <submittedName>
        <fullName evidence="1">HesB/YadR/YfhF family protein</fullName>
    </submittedName>
</protein>
<gene>
    <name evidence="1" type="ORF">AB4Y30_07785</name>
</gene>
<dbReference type="EMBL" id="CP162599">
    <property type="protein sequence ID" value="XDK34239.1"/>
    <property type="molecule type" value="Genomic_DNA"/>
</dbReference>
<reference evidence="1" key="1">
    <citation type="submission" date="2024-07" db="EMBL/GenBank/DDBJ databases">
        <title>Halotolerant mesophilic bacterium Ornithinibacillus sp. 4-3, sp. nov., isolated from soil.</title>
        <authorList>
            <person name="Sidarenka A.V."/>
            <person name="Guliayeva D.E."/>
            <person name="Leanovich S.I."/>
            <person name="Hileuskaya K.S."/>
            <person name="Akhremchuk A.E."/>
            <person name="Sikolenko M.A."/>
            <person name="Valentovich L.N."/>
        </authorList>
    </citation>
    <scope>NUCLEOTIDE SEQUENCE</scope>
    <source>
        <strain evidence="1">4-3</strain>
    </source>
</reference>
<dbReference type="RefSeq" id="WP_368654916.1">
    <property type="nucleotide sequence ID" value="NZ_CP162599.1"/>
</dbReference>
<organism evidence="1">
    <name type="scientific">Ornithinibacillus sp. 4-3</name>
    <dbReference type="NCBI Taxonomy" id="3231488"/>
    <lineage>
        <taxon>Bacteria</taxon>
        <taxon>Bacillati</taxon>
        <taxon>Bacillota</taxon>
        <taxon>Bacilli</taxon>
        <taxon>Bacillales</taxon>
        <taxon>Bacillaceae</taxon>
        <taxon>Ornithinibacillus</taxon>
    </lineage>
</organism>
<dbReference type="InterPro" id="IPR035903">
    <property type="entry name" value="HesB-like_dom_sf"/>
</dbReference>